<dbReference type="EMBL" id="QXIR01000048">
    <property type="protein sequence ID" value="RIW28038.1"/>
    <property type="molecule type" value="Genomic_DNA"/>
</dbReference>
<gene>
    <name evidence="2" type="primary">thiT</name>
    <name evidence="2" type="ORF">D3H55_22195</name>
</gene>
<name>A0A3A1QRG7_9BACI</name>
<dbReference type="NCBIfam" id="TIGR02357">
    <property type="entry name" value="ECF_ThiT_YuaJ"/>
    <property type="match status" value="1"/>
</dbReference>
<dbReference type="Pfam" id="PF09515">
    <property type="entry name" value="Thia_YuaJ"/>
    <property type="match status" value="1"/>
</dbReference>
<feature type="transmembrane region" description="Helical" evidence="1">
    <location>
        <begin position="34"/>
        <end position="52"/>
    </location>
</feature>
<feature type="transmembrane region" description="Helical" evidence="1">
    <location>
        <begin position="151"/>
        <end position="176"/>
    </location>
</feature>
<keyword evidence="1" id="KW-0472">Membrane</keyword>
<keyword evidence="3" id="KW-1185">Reference proteome</keyword>
<dbReference type="Proteomes" id="UP000265801">
    <property type="component" value="Unassembled WGS sequence"/>
</dbReference>
<dbReference type="OrthoDB" id="9795813at2"/>
<feature type="transmembrane region" description="Helical" evidence="1">
    <location>
        <begin position="82"/>
        <end position="101"/>
    </location>
</feature>
<dbReference type="GO" id="GO:0015234">
    <property type="term" value="F:thiamine transmembrane transporter activity"/>
    <property type="evidence" value="ECO:0007669"/>
    <property type="project" value="InterPro"/>
</dbReference>
<feature type="transmembrane region" description="Helical" evidence="1">
    <location>
        <begin position="113"/>
        <end position="131"/>
    </location>
</feature>
<protein>
    <submittedName>
        <fullName evidence="2">Energy-coupled thiamine transporter ThiT</fullName>
    </submittedName>
</protein>
<dbReference type="RefSeq" id="WP_119549504.1">
    <property type="nucleotide sequence ID" value="NZ_QXIR01000048.1"/>
</dbReference>
<evidence type="ECO:0000313" key="3">
    <source>
        <dbReference type="Proteomes" id="UP000265801"/>
    </source>
</evidence>
<comment type="caution">
    <text evidence="2">The sequence shown here is derived from an EMBL/GenBank/DDBJ whole genome shotgun (WGS) entry which is preliminary data.</text>
</comment>
<reference evidence="2 3" key="1">
    <citation type="submission" date="2018-09" db="EMBL/GenBank/DDBJ databases">
        <title>Bacillus saliacetes sp. nov., isolated from Thai shrimp paste (Ka-pi).</title>
        <authorList>
            <person name="Daroonpunt R."/>
            <person name="Tanasupawat S."/>
            <person name="Yiamsombut S."/>
        </authorList>
    </citation>
    <scope>NUCLEOTIDE SEQUENCE [LARGE SCALE GENOMIC DNA]</scope>
    <source>
        <strain evidence="2 3">SKP7-4</strain>
    </source>
</reference>
<evidence type="ECO:0000313" key="2">
    <source>
        <dbReference type="EMBL" id="RIW28038.1"/>
    </source>
</evidence>
<evidence type="ECO:0000256" key="1">
    <source>
        <dbReference type="SAM" id="Phobius"/>
    </source>
</evidence>
<proteinExistence type="predicted"/>
<sequence>MSKMKLIPMIEAAVFAALAVILDLLPSIRLSPAISISFAMVPIFIVAFRWGLRVGLVSGFLWGLLQVVMGDVWFLTPLQFAIEYFVAFTFVGFAGLLYRPVQQSLRNGDRKKLLAWVITGIVIGSIARYFWHFVAGFIFWGESAPEGQSAVLYSFIVNGTTVLGAIILCSIVLALLAGSLPRLLKTNNTALNIDRKAS</sequence>
<feature type="transmembrane region" description="Helical" evidence="1">
    <location>
        <begin position="12"/>
        <end position="28"/>
    </location>
</feature>
<dbReference type="AlphaFoldDB" id="A0A3A1QRG7"/>
<accession>A0A3A1QRG7</accession>
<organism evidence="2 3">
    <name type="scientific">Bacillus salacetis</name>
    <dbReference type="NCBI Taxonomy" id="2315464"/>
    <lineage>
        <taxon>Bacteria</taxon>
        <taxon>Bacillati</taxon>
        <taxon>Bacillota</taxon>
        <taxon>Bacilli</taxon>
        <taxon>Bacillales</taxon>
        <taxon>Bacillaceae</taxon>
        <taxon>Bacillus</taxon>
    </lineage>
</organism>
<dbReference type="GO" id="GO:0005886">
    <property type="term" value="C:plasma membrane"/>
    <property type="evidence" value="ECO:0007669"/>
    <property type="project" value="InterPro"/>
</dbReference>
<keyword evidence="1" id="KW-0812">Transmembrane</keyword>
<feature type="transmembrane region" description="Helical" evidence="1">
    <location>
        <begin position="59"/>
        <end position="76"/>
    </location>
</feature>
<dbReference type="InterPro" id="IPR012651">
    <property type="entry name" value="Thia_Transptr_ThiT"/>
</dbReference>
<dbReference type="Gene3D" id="1.10.1760.20">
    <property type="match status" value="1"/>
</dbReference>
<keyword evidence="1" id="KW-1133">Transmembrane helix</keyword>